<dbReference type="InterPro" id="IPR025847">
    <property type="entry name" value="MEDS_domain"/>
</dbReference>
<dbReference type="SUPFAM" id="SSF55874">
    <property type="entry name" value="ATPase domain of HSP90 chaperone/DNA topoisomerase II/histidine kinase"/>
    <property type="match status" value="1"/>
</dbReference>
<keyword evidence="1" id="KW-0808">Transferase</keyword>
<name>A0A378TEW2_9MYCO</name>
<protein>
    <submittedName>
        <fullName evidence="4">Regulator of sigma factor</fullName>
    </submittedName>
</protein>
<dbReference type="Pfam" id="PF14417">
    <property type="entry name" value="MEDS"/>
    <property type="match status" value="1"/>
</dbReference>
<dbReference type="InterPro" id="IPR047718">
    <property type="entry name" value="RsbA-like_anti_sig"/>
</dbReference>
<reference evidence="4 5" key="1">
    <citation type="submission" date="2018-06" db="EMBL/GenBank/DDBJ databases">
        <authorList>
            <consortium name="Pathogen Informatics"/>
            <person name="Doyle S."/>
        </authorList>
    </citation>
    <scope>NUCLEOTIDE SEQUENCE [LARGE SCALE GENOMIC DNA]</scope>
    <source>
        <strain evidence="4 5">NCTC10821</strain>
    </source>
</reference>
<dbReference type="CDD" id="cd16936">
    <property type="entry name" value="HATPase_RsbW-like"/>
    <property type="match status" value="1"/>
</dbReference>
<dbReference type="PANTHER" id="PTHR35526">
    <property type="entry name" value="ANTI-SIGMA-F FACTOR RSBW-RELATED"/>
    <property type="match status" value="1"/>
</dbReference>
<evidence type="ECO:0000256" key="1">
    <source>
        <dbReference type="ARBA" id="ARBA00022527"/>
    </source>
</evidence>
<dbReference type="EMBL" id="UGQT01000001">
    <property type="protein sequence ID" value="STZ59328.1"/>
    <property type="molecule type" value="Genomic_DNA"/>
</dbReference>
<feature type="domain" description="MEDS" evidence="3">
    <location>
        <begin position="14"/>
        <end position="157"/>
    </location>
</feature>
<dbReference type="NCBIfam" id="NF041045">
    <property type="entry name" value="RsbA_anti_sig"/>
    <property type="match status" value="1"/>
</dbReference>
<keyword evidence="1" id="KW-0418">Kinase</keyword>
<accession>A0A378TEW2</accession>
<dbReference type="InterPro" id="IPR036890">
    <property type="entry name" value="HATPase_C_sf"/>
</dbReference>
<evidence type="ECO:0000313" key="4">
    <source>
        <dbReference type="EMBL" id="STZ59328.1"/>
    </source>
</evidence>
<gene>
    <name evidence="4" type="ORF">NCTC10821_02856</name>
</gene>
<dbReference type="PANTHER" id="PTHR35526:SF3">
    <property type="entry name" value="ANTI-SIGMA-F FACTOR RSBW"/>
    <property type="match status" value="1"/>
</dbReference>
<dbReference type="Proteomes" id="UP000254978">
    <property type="component" value="Unassembled WGS sequence"/>
</dbReference>
<evidence type="ECO:0000259" key="3">
    <source>
        <dbReference type="Pfam" id="PF14417"/>
    </source>
</evidence>
<evidence type="ECO:0000313" key="5">
    <source>
        <dbReference type="Proteomes" id="UP000254978"/>
    </source>
</evidence>
<dbReference type="InterPro" id="IPR050267">
    <property type="entry name" value="Anti-sigma-factor_SerPK"/>
</dbReference>
<dbReference type="AlphaFoldDB" id="A0A378TEW2"/>
<sequence length="311" mass="33052">MRAGVSAGYTGHFHEAGFYGSDDELLELVVPFVAEGIEAGEPSVLGFDQHSTTLLRRALPASELVTFVDGGDHYATPARAIASYRKLYAQQVAAGAHQVRTSGQVPLAGSADQLRAWSRYESAVNTAYDDFPLLSLCVYDTNRASPEARDVIERAHPSLLSAGVRTPSPRYQDPASFVLAPVVPDPLESATPLLDIPDITAGQSREVIHRAAVGHLDNVTLHDLVLATSEAVTNALVHGKPPAALRLWAQDGRVVVHVRDGGLGPLDCLAGLMPVNSTLGAGLGLWLIHQLGIRVDLMAADDGFTVRLCSS</sequence>
<keyword evidence="1" id="KW-0723">Serine/threonine-protein kinase</keyword>
<dbReference type="Gene3D" id="3.30.565.10">
    <property type="entry name" value="Histidine kinase-like ATPase, C-terminal domain"/>
    <property type="match status" value="1"/>
</dbReference>
<dbReference type="OrthoDB" id="4088450at2"/>
<feature type="domain" description="Histidine kinase/HSP90-like ATPase" evidence="2">
    <location>
        <begin position="205"/>
        <end position="308"/>
    </location>
</feature>
<proteinExistence type="predicted"/>
<organism evidence="4 5">
    <name type="scientific">Mycolicibacterium tokaiense</name>
    <dbReference type="NCBI Taxonomy" id="39695"/>
    <lineage>
        <taxon>Bacteria</taxon>
        <taxon>Bacillati</taxon>
        <taxon>Actinomycetota</taxon>
        <taxon>Actinomycetes</taxon>
        <taxon>Mycobacteriales</taxon>
        <taxon>Mycobacteriaceae</taxon>
        <taxon>Mycolicibacterium</taxon>
    </lineage>
</organism>
<dbReference type="InterPro" id="IPR003594">
    <property type="entry name" value="HATPase_dom"/>
</dbReference>
<dbReference type="GO" id="GO:0004674">
    <property type="term" value="F:protein serine/threonine kinase activity"/>
    <property type="evidence" value="ECO:0007669"/>
    <property type="project" value="UniProtKB-KW"/>
</dbReference>
<keyword evidence="5" id="KW-1185">Reference proteome</keyword>
<evidence type="ECO:0000259" key="2">
    <source>
        <dbReference type="Pfam" id="PF13581"/>
    </source>
</evidence>
<dbReference type="Pfam" id="PF13581">
    <property type="entry name" value="HATPase_c_2"/>
    <property type="match status" value="1"/>
</dbReference>
<dbReference type="RefSeq" id="WP_115278880.1">
    <property type="nucleotide sequence ID" value="NZ_AP022600.1"/>
</dbReference>